<dbReference type="PANTHER" id="PTHR43078">
    <property type="entry name" value="UDP-GLUCURONIC ACID DECARBOXYLASE-RELATED"/>
    <property type="match status" value="1"/>
</dbReference>
<dbReference type="EMBL" id="JACRSW010000031">
    <property type="protein sequence ID" value="MBC8557740.1"/>
    <property type="molecule type" value="Genomic_DNA"/>
</dbReference>
<protein>
    <submittedName>
        <fullName evidence="6">NAD(P)-dependent oxidoreductase</fullName>
    </submittedName>
</protein>
<comment type="caution">
    <text evidence="6">The sequence shown here is derived from an EMBL/GenBank/DDBJ whole genome shotgun (WGS) entry which is preliminary data.</text>
</comment>
<dbReference type="PANTHER" id="PTHR43078:SF7">
    <property type="entry name" value="UDP-GLUCURONATE DECARBOXYLASE"/>
    <property type="match status" value="1"/>
</dbReference>
<keyword evidence="4" id="KW-0456">Lyase</keyword>
<organism evidence="6 7">
    <name type="scientific">Jutongia hominis</name>
    <dbReference type="NCBI Taxonomy" id="2763664"/>
    <lineage>
        <taxon>Bacteria</taxon>
        <taxon>Bacillati</taxon>
        <taxon>Bacillota</taxon>
        <taxon>Clostridia</taxon>
        <taxon>Lachnospirales</taxon>
        <taxon>Lachnospiraceae</taxon>
        <taxon>Jutongia</taxon>
    </lineage>
</organism>
<comment type="cofactor">
    <cofactor evidence="1">
        <name>NAD(+)</name>
        <dbReference type="ChEBI" id="CHEBI:57540"/>
    </cofactor>
</comment>
<dbReference type="Pfam" id="PF01370">
    <property type="entry name" value="Epimerase"/>
    <property type="match status" value="1"/>
</dbReference>
<evidence type="ECO:0000313" key="6">
    <source>
        <dbReference type="EMBL" id="MBC8557740.1"/>
    </source>
</evidence>
<evidence type="ECO:0000256" key="3">
    <source>
        <dbReference type="ARBA" id="ARBA00023027"/>
    </source>
</evidence>
<dbReference type="RefSeq" id="WP_249305086.1">
    <property type="nucleotide sequence ID" value="NZ_JACRSW010000031.1"/>
</dbReference>
<evidence type="ECO:0000259" key="5">
    <source>
        <dbReference type="Pfam" id="PF01370"/>
    </source>
</evidence>
<evidence type="ECO:0000256" key="2">
    <source>
        <dbReference type="ARBA" id="ARBA00022793"/>
    </source>
</evidence>
<dbReference type="SUPFAM" id="SSF51735">
    <property type="entry name" value="NAD(P)-binding Rossmann-fold domains"/>
    <property type="match status" value="1"/>
</dbReference>
<accession>A0ABR7MVB8</accession>
<evidence type="ECO:0000313" key="7">
    <source>
        <dbReference type="Proteomes" id="UP000637513"/>
    </source>
</evidence>
<keyword evidence="3" id="KW-0520">NAD</keyword>
<dbReference type="Proteomes" id="UP000637513">
    <property type="component" value="Unassembled WGS sequence"/>
</dbReference>
<gene>
    <name evidence="6" type="ORF">H8700_08470</name>
</gene>
<feature type="domain" description="NAD-dependent epimerase/dehydratase" evidence="5">
    <location>
        <begin position="30"/>
        <end position="272"/>
    </location>
</feature>
<evidence type="ECO:0000256" key="4">
    <source>
        <dbReference type="ARBA" id="ARBA00023239"/>
    </source>
</evidence>
<name>A0ABR7MVB8_9FIRM</name>
<reference evidence="6 7" key="1">
    <citation type="submission" date="2020-08" db="EMBL/GenBank/DDBJ databases">
        <title>Genome public.</title>
        <authorList>
            <person name="Liu C."/>
            <person name="Sun Q."/>
        </authorList>
    </citation>
    <scope>NUCLEOTIDE SEQUENCE [LARGE SCALE GENOMIC DNA]</scope>
    <source>
        <strain evidence="6 7">BX3</strain>
    </source>
</reference>
<dbReference type="InterPro" id="IPR036291">
    <property type="entry name" value="NAD(P)-bd_dom_sf"/>
</dbReference>
<dbReference type="Gene3D" id="3.40.50.720">
    <property type="entry name" value="NAD(P)-binding Rossmann-like Domain"/>
    <property type="match status" value="1"/>
</dbReference>
<keyword evidence="7" id="KW-1185">Reference proteome</keyword>
<dbReference type="InterPro" id="IPR044516">
    <property type="entry name" value="UXS-like"/>
</dbReference>
<sequence length="346" mass="38637">MPYCDKILEASEPFIDQIVKREDLKEKRFLITGATGMIGSSVLDLLLFLNERKQYGITIYAAVRNDSKIKKRYGIFAQKEYFHILPYDATKPIDFEYSVDYVIHAASNADPAAISKEPVETLMSNVFGLDQILQYAKRSSVQKTLFVSSSEIYGTNSTSKPFLEDDYGNIDLLNPRAAYPMGKRASETLCASYANEYDLNIVIARPGHIYGPTITDTDSRASAQFTRNALNHQDIIMKSAGTQLRSYCYVYDCASALLTILLNGQPTCAYNISNRHSILSISDIAKLFAKAGNVALTFENASKKEQKSYNLMSMSALDATRLENLGWHAIMDSKDGVKETLRLLKG</sequence>
<keyword evidence="2" id="KW-0210">Decarboxylase</keyword>
<proteinExistence type="predicted"/>
<evidence type="ECO:0000256" key="1">
    <source>
        <dbReference type="ARBA" id="ARBA00001911"/>
    </source>
</evidence>
<dbReference type="InterPro" id="IPR001509">
    <property type="entry name" value="Epimerase_deHydtase"/>
</dbReference>